<dbReference type="InterPro" id="IPR001015">
    <property type="entry name" value="Ferrochelatase"/>
</dbReference>
<dbReference type="NCBIfam" id="TIGR00109">
    <property type="entry name" value="hemH"/>
    <property type="match status" value="1"/>
</dbReference>
<keyword evidence="3 7" id="KW-0350">Heme biosynthesis</keyword>
<name>A0ABZ1BQU2_9FIRM</name>
<feature type="binding site" evidence="7">
    <location>
        <position position="42"/>
    </location>
    <ligand>
        <name>Fe-coproporphyrin III</name>
        <dbReference type="ChEBI" id="CHEBI:68438"/>
    </ligand>
</feature>
<reference evidence="10" key="1">
    <citation type="submission" date="2023-12" db="EMBL/GenBank/DDBJ databases">
        <title>Novel isolates from deep terrestrial aquifers shed light on the physiology and ecology of the class Limnochordia.</title>
        <authorList>
            <person name="Karnachuk O.V."/>
            <person name="Lukina A.P."/>
            <person name="Avakyan M.R."/>
            <person name="Kadnikov V."/>
            <person name="Begmatov S."/>
            <person name="Beletsky A.V."/>
            <person name="Mardanov A.V."/>
            <person name="Ravin N.V."/>
        </authorList>
    </citation>
    <scope>NUCLEOTIDE SEQUENCE [LARGE SCALE GENOMIC DNA]</scope>
    <source>
        <strain evidence="10">LN</strain>
    </source>
</reference>
<feature type="binding site" evidence="7">
    <location>
        <begin position="58"/>
        <end position="59"/>
    </location>
    <ligand>
        <name>Fe-coproporphyrin III</name>
        <dbReference type="ChEBI" id="CHEBI:68438"/>
    </ligand>
</feature>
<dbReference type="PANTHER" id="PTHR11108:SF1">
    <property type="entry name" value="FERROCHELATASE, MITOCHONDRIAL"/>
    <property type="match status" value="1"/>
</dbReference>
<evidence type="ECO:0000256" key="2">
    <source>
        <dbReference type="ARBA" id="ARBA00023004"/>
    </source>
</evidence>
<comment type="catalytic activity">
    <reaction evidence="6">
        <text>Fe-coproporphyrin III + 2 H(+) = coproporphyrin III + Fe(2+)</text>
        <dbReference type="Rhea" id="RHEA:49572"/>
        <dbReference type="ChEBI" id="CHEBI:15378"/>
        <dbReference type="ChEBI" id="CHEBI:29033"/>
        <dbReference type="ChEBI" id="CHEBI:68438"/>
        <dbReference type="ChEBI" id="CHEBI:131725"/>
        <dbReference type="EC" id="4.99.1.9"/>
    </reaction>
    <physiologicalReaction direction="right-to-left" evidence="6">
        <dbReference type="Rhea" id="RHEA:49574"/>
    </physiologicalReaction>
</comment>
<keyword evidence="4 7" id="KW-0456">Lyase</keyword>
<feature type="binding site" evidence="7">
    <location>
        <position position="192"/>
    </location>
    <ligand>
        <name>Fe(2+)</name>
        <dbReference type="ChEBI" id="CHEBI:29033"/>
    </ligand>
</feature>
<dbReference type="Proteomes" id="UP001333102">
    <property type="component" value="Chromosome"/>
</dbReference>
<comment type="subcellular location">
    <subcellularLocation>
        <location evidence="7">Cytoplasm</location>
    </subcellularLocation>
</comment>
<evidence type="ECO:0000256" key="6">
    <source>
        <dbReference type="ARBA" id="ARBA00024536"/>
    </source>
</evidence>
<accession>A0ABZ1BQU2</accession>
<dbReference type="CDD" id="cd00419">
    <property type="entry name" value="Ferrochelatase_C"/>
    <property type="match status" value="1"/>
</dbReference>
<gene>
    <name evidence="9" type="primary">hemH</name>
    <name evidence="7" type="synonym">cpfC</name>
    <name evidence="9" type="ORF">VLY81_01860</name>
</gene>
<keyword evidence="2 7" id="KW-0408">Iron</keyword>
<keyword evidence="7" id="KW-0963">Cytoplasm</keyword>
<dbReference type="PANTHER" id="PTHR11108">
    <property type="entry name" value="FERROCHELATASE"/>
    <property type="match status" value="1"/>
</dbReference>
<evidence type="ECO:0000256" key="1">
    <source>
        <dbReference type="ARBA" id="ARBA00004744"/>
    </source>
</evidence>
<keyword evidence="7" id="KW-0479">Metal-binding</keyword>
<dbReference type="InterPro" id="IPR033644">
    <property type="entry name" value="Ferrochelatase_C"/>
</dbReference>
<dbReference type="EC" id="4.99.1.9" evidence="7"/>
<protein>
    <recommendedName>
        <fullName evidence="7">Coproporphyrin III ferrochelatase</fullName>
        <ecNumber evidence="7">4.99.1.9</ecNumber>
    </recommendedName>
</protein>
<keyword evidence="10" id="KW-1185">Reference proteome</keyword>
<evidence type="ECO:0000313" key="9">
    <source>
        <dbReference type="EMBL" id="WRP14943.1"/>
    </source>
</evidence>
<comment type="function">
    <text evidence="7">Involved in coproporphyrin-dependent heme b biosynthesis. Catalyzes the insertion of ferrous iron into coproporphyrin III to form Fe-coproporphyrin III.</text>
</comment>
<comment type="similarity">
    <text evidence="7 8">Belongs to the ferrochelatase family.</text>
</comment>
<dbReference type="CDD" id="cd03411">
    <property type="entry name" value="Ferrochelatase_N"/>
    <property type="match status" value="1"/>
</dbReference>
<proteinExistence type="inferred from homology"/>
<evidence type="ECO:0000256" key="7">
    <source>
        <dbReference type="HAMAP-Rule" id="MF_00323"/>
    </source>
</evidence>
<evidence type="ECO:0000256" key="3">
    <source>
        <dbReference type="ARBA" id="ARBA00023133"/>
    </source>
</evidence>
<sequence>MTDQASRPTSGPQPDGTWGVLLMAYGSPSRPEEIAAYYTHIRGGRPPSTELLEELRERYAAIGGRSPLPEITERQAAALERRLNAGGGSWRVYVGMRHWQPWIADAVRRMADDGIRRAVGLALAPHDSRMSAGAYVESARQALDALEPERRPAVRFVRSWATHPLLADALARRLQAVLEQAGGEPVALFTAHSLPERILSWDDPYPREVEATCRAVVQRVGLETGRWRIAYQSQGRTAEPWLGPTLESALQECAQSGARHVVVCPVGFVADHLEVLYDIDIEARALADRLGLRLERTPSLNDAPDFIEVLADVVTSAASGRGQGAGEEAPTR</sequence>
<feature type="binding site" evidence="7">
    <location>
        <position position="274"/>
    </location>
    <ligand>
        <name>Fe(2+)</name>
        <dbReference type="ChEBI" id="CHEBI:29033"/>
    </ligand>
</feature>
<evidence type="ECO:0000256" key="4">
    <source>
        <dbReference type="ARBA" id="ARBA00023239"/>
    </source>
</evidence>
<evidence type="ECO:0000313" key="10">
    <source>
        <dbReference type="Proteomes" id="UP001333102"/>
    </source>
</evidence>
<feature type="binding site" evidence="7">
    <location>
        <position position="66"/>
    </location>
    <ligand>
        <name>Fe-coproporphyrin III</name>
        <dbReference type="ChEBI" id="CHEBI:68438"/>
    </ligand>
</feature>
<evidence type="ECO:0000256" key="8">
    <source>
        <dbReference type="RuleBase" id="RU004185"/>
    </source>
</evidence>
<keyword evidence="5 7" id="KW-0627">Porphyrin biosynthesis</keyword>
<dbReference type="EMBL" id="CP141614">
    <property type="protein sequence ID" value="WRP14943.1"/>
    <property type="molecule type" value="Genomic_DNA"/>
</dbReference>
<dbReference type="RefSeq" id="WP_324669331.1">
    <property type="nucleotide sequence ID" value="NZ_CP141614.1"/>
</dbReference>
<dbReference type="InterPro" id="IPR033659">
    <property type="entry name" value="Ferrochelatase_N"/>
</dbReference>
<organism evidence="9 10">
    <name type="scientific">Geochorda subterranea</name>
    <dbReference type="NCBI Taxonomy" id="3109564"/>
    <lineage>
        <taxon>Bacteria</taxon>
        <taxon>Bacillati</taxon>
        <taxon>Bacillota</taxon>
        <taxon>Limnochordia</taxon>
        <taxon>Limnochordales</taxon>
        <taxon>Geochordaceae</taxon>
        <taxon>Geochorda</taxon>
    </lineage>
</organism>
<comment type="pathway">
    <text evidence="1 7">Porphyrin-containing compound metabolism; protoheme biosynthesis.</text>
</comment>
<evidence type="ECO:0000256" key="5">
    <source>
        <dbReference type="ARBA" id="ARBA00023244"/>
    </source>
</evidence>
<dbReference type="HAMAP" id="MF_00323">
    <property type="entry name" value="Ferrochelatase"/>
    <property type="match status" value="1"/>
</dbReference>
<dbReference type="SUPFAM" id="SSF53800">
    <property type="entry name" value="Chelatase"/>
    <property type="match status" value="1"/>
</dbReference>
<dbReference type="Pfam" id="PF00762">
    <property type="entry name" value="Ferrochelatase"/>
    <property type="match status" value="1"/>
</dbReference>
<feature type="binding site" description="axial binding residue" evidence="7">
    <location>
        <position position="25"/>
    </location>
    <ligand>
        <name>Fe-coproporphyrin III</name>
        <dbReference type="ChEBI" id="CHEBI:68438"/>
    </ligand>
    <ligandPart>
        <name>Fe</name>
        <dbReference type="ChEBI" id="CHEBI:18248"/>
    </ligandPart>
</feature>
<dbReference type="Gene3D" id="3.40.50.1400">
    <property type="match status" value="2"/>
</dbReference>
<feature type="binding site" evidence="7">
    <location>
        <position position="135"/>
    </location>
    <ligand>
        <name>Fe-coproporphyrin III</name>
        <dbReference type="ChEBI" id="CHEBI:68438"/>
    </ligand>
</feature>